<keyword evidence="8" id="KW-1185">Reference proteome</keyword>
<dbReference type="EMBL" id="CAAGRJ010029230">
    <property type="protein sequence ID" value="VFV40625.1"/>
    <property type="molecule type" value="Genomic_DNA"/>
</dbReference>
<protein>
    <submittedName>
        <fullName evidence="7">Gtpase imap family member 1-like</fullName>
    </submittedName>
</protein>
<feature type="region of interest" description="Disordered" evidence="4">
    <location>
        <begin position="1"/>
        <end position="25"/>
    </location>
</feature>
<evidence type="ECO:0000256" key="1">
    <source>
        <dbReference type="ARBA" id="ARBA00008535"/>
    </source>
</evidence>
<feature type="compositionally biased region" description="Basic and acidic residues" evidence="4">
    <location>
        <begin position="1"/>
        <end position="11"/>
    </location>
</feature>
<keyword evidence="5" id="KW-0472">Membrane</keyword>
<dbReference type="PANTHER" id="PTHR10903">
    <property type="entry name" value="GTPASE, IMAP FAMILY MEMBER-RELATED"/>
    <property type="match status" value="1"/>
</dbReference>
<dbReference type="SUPFAM" id="SSF52540">
    <property type="entry name" value="P-loop containing nucleoside triphosphate hydrolases"/>
    <property type="match status" value="1"/>
</dbReference>
<dbReference type="Gene3D" id="3.40.50.300">
    <property type="entry name" value="P-loop containing nucleotide triphosphate hydrolases"/>
    <property type="match status" value="1"/>
</dbReference>
<dbReference type="AlphaFoldDB" id="A0A485P3A8"/>
<evidence type="ECO:0000313" key="7">
    <source>
        <dbReference type="EMBL" id="VFV40625.1"/>
    </source>
</evidence>
<gene>
    <name evidence="7" type="ORF">LYPA_23C021461</name>
</gene>
<reference evidence="7 8" key="1">
    <citation type="submission" date="2019-01" db="EMBL/GenBank/DDBJ databases">
        <authorList>
            <person name="Alioto T."/>
            <person name="Alioto T."/>
        </authorList>
    </citation>
    <scope>NUCLEOTIDE SEQUENCE [LARGE SCALE GENOMIC DNA]</scope>
</reference>
<name>A0A485P3A8_LYNPA</name>
<evidence type="ECO:0000256" key="4">
    <source>
        <dbReference type="SAM" id="MobiDB-lite"/>
    </source>
</evidence>
<dbReference type="InterPro" id="IPR045058">
    <property type="entry name" value="GIMA/IAN/Toc"/>
</dbReference>
<feature type="transmembrane region" description="Helical" evidence="5">
    <location>
        <begin position="165"/>
        <end position="187"/>
    </location>
</feature>
<feature type="transmembrane region" description="Helical" evidence="5">
    <location>
        <begin position="258"/>
        <end position="275"/>
    </location>
</feature>
<comment type="similarity">
    <text evidence="1">Belongs to the TRAFAC class TrmE-Era-EngA-EngB-Septin-like GTPase superfamily. AIG1/Toc34/Toc159-like paraseptin GTPase family. IAN subfamily.</text>
</comment>
<keyword evidence="3" id="KW-0342">GTP-binding</keyword>
<evidence type="ECO:0000256" key="3">
    <source>
        <dbReference type="ARBA" id="ARBA00023134"/>
    </source>
</evidence>
<accession>A0A485P3A8</accession>
<organism evidence="7 8">
    <name type="scientific">Lynx pardinus</name>
    <name type="common">Iberian lynx</name>
    <name type="synonym">Felis pardina</name>
    <dbReference type="NCBI Taxonomy" id="191816"/>
    <lineage>
        <taxon>Eukaryota</taxon>
        <taxon>Metazoa</taxon>
        <taxon>Chordata</taxon>
        <taxon>Craniata</taxon>
        <taxon>Vertebrata</taxon>
        <taxon>Euteleostomi</taxon>
        <taxon>Mammalia</taxon>
        <taxon>Eutheria</taxon>
        <taxon>Laurasiatheria</taxon>
        <taxon>Carnivora</taxon>
        <taxon>Feliformia</taxon>
        <taxon>Felidae</taxon>
        <taxon>Felinae</taxon>
        <taxon>Lynx</taxon>
    </lineage>
</organism>
<keyword evidence="2" id="KW-0547">Nucleotide-binding</keyword>
<dbReference type="Proteomes" id="UP000386466">
    <property type="component" value="Unassembled WGS sequence"/>
</dbReference>
<keyword evidence="5" id="KW-1133">Transmembrane helix</keyword>
<evidence type="ECO:0000259" key="6">
    <source>
        <dbReference type="Pfam" id="PF04548"/>
    </source>
</evidence>
<dbReference type="Pfam" id="PF04548">
    <property type="entry name" value="AIG1"/>
    <property type="match status" value="1"/>
</dbReference>
<dbReference type="InterPro" id="IPR006703">
    <property type="entry name" value="G_AIG1"/>
</dbReference>
<proteinExistence type="inferred from homology"/>
<dbReference type="InterPro" id="IPR027417">
    <property type="entry name" value="P-loop_NTPase"/>
</dbReference>
<keyword evidence="5" id="KW-0812">Transmembrane</keyword>
<dbReference type="GO" id="GO:0005525">
    <property type="term" value="F:GTP binding"/>
    <property type="evidence" value="ECO:0007669"/>
    <property type="project" value="UniProtKB-KW"/>
</dbReference>
<evidence type="ECO:0000256" key="2">
    <source>
        <dbReference type="ARBA" id="ARBA00022741"/>
    </source>
</evidence>
<dbReference type="PANTHER" id="PTHR10903:SF74">
    <property type="entry name" value="GTPASE IMAP FAMILY MEMBER 1"/>
    <property type="match status" value="1"/>
</dbReference>
<dbReference type="GO" id="GO:0005783">
    <property type="term" value="C:endoplasmic reticulum"/>
    <property type="evidence" value="ECO:0007669"/>
    <property type="project" value="TreeGrafter"/>
</dbReference>
<evidence type="ECO:0000313" key="8">
    <source>
        <dbReference type="Proteomes" id="UP000386466"/>
    </source>
</evidence>
<sequence length="288" mass="31222">MGGRKMARDEENAYGSQDPDDQQQPLAQERRLRLILAGRTGVGKSATGNSILGHRLFPSRLAATPVTRSCALGSRSWVAAGAPAAGGRTVICPAASPAGGSRPRLKALPFQTPGAWRVKGLGQGAEGNLNPISKETWSFRLGVLMTQDALDTVWTLQRLKFTFSVYMITAGMSTLTAVFTMVLEGLASAIRAAGAKRDAQVGELLPLVERLALEYDGAPFTHDDILVAARLVARGLERGWRREWGRGRRWLEAARRRWRLVLLLLGVVLLLGLVFPRGPLALPEGRPE</sequence>
<feature type="domain" description="AIG1-type G" evidence="6">
    <location>
        <begin position="32"/>
        <end position="77"/>
    </location>
</feature>
<evidence type="ECO:0000256" key="5">
    <source>
        <dbReference type="SAM" id="Phobius"/>
    </source>
</evidence>